<keyword evidence="3" id="KW-0862">Zinc</keyword>
<dbReference type="SMART" id="SM00523">
    <property type="entry name" value="DWA"/>
    <property type="match status" value="1"/>
</dbReference>
<feature type="domain" description="MH2" evidence="11">
    <location>
        <begin position="487"/>
        <end position="706"/>
    </location>
</feature>
<evidence type="ECO:0000259" key="10">
    <source>
        <dbReference type="PROSITE" id="PS51075"/>
    </source>
</evidence>
<dbReference type="Proteomes" id="UP000837857">
    <property type="component" value="Chromosome 21"/>
</dbReference>
<dbReference type="EMBL" id="OW152833">
    <property type="protein sequence ID" value="CAH2054316.1"/>
    <property type="molecule type" value="Genomic_DNA"/>
</dbReference>
<dbReference type="SMART" id="SM00524">
    <property type="entry name" value="DWB"/>
    <property type="match status" value="1"/>
</dbReference>
<keyword evidence="2" id="KW-0479">Metal-binding</keyword>
<dbReference type="InterPro" id="IPR013019">
    <property type="entry name" value="MAD_homology_MH1"/>
</dbReference>
<reference evidence="12" key="1">
    <citation type="submission" date="2022-03" db="EMBL/GenBank/DDBJ databases">
        <authorList>
            <person name="Martin H S."/>
        </authorList>
    </citation>
    <scope>NUCLEOTIDE SEQUENCE</scope>
</reference>
<dbReference type="InterPro" id="IPR013790">
    <property type="entry name" value="Dwarfin"/>
</dbReference>
<feature type="coiled-coil region" evidence="8">
    <location>
        <begin position="14"/>
        <end position="41"/>
    </location>
</feature>
<evidence type="ECO:0000256" key="9">
    <source>
        <dbReference type="SAM" id="MobiDB-lite"/>
    </source>
</evidence>
<dbReference type="PROSITE" id="PS51076">
    <property type="entry name" value="MH2"/>
    <property type="match status" value="1"/>
</dbReference>
<evidence type="ECO:0000256" key="4">
    <source>
        <dbReference type="ARBA" id="ARBA00023015"/>
    </source>
</evidence>
<feature type="region of interest" description="Disordered" evidence="9">
    <location>
        <begin position="219"/>
        <end position="300"/>
    </location>
</feature>
<proteinExistence type="inferred from homology"/>
<dbReference type="Gene3D" id="2.60.200.10">
    <property type="match status" value="2"/>
</dbReference>
<feature type="domain" description="MH1" evidence="10">
    <location>
        <begin position="1"/>
        <end position="119"/>
    </location>
</feature>
<keyword evidence="5 7" id="KW-0804">Transcription</keyword>
<keyword evidence="4 7" id="KW-0805">Transcription regulation</keyword>
<evidence type="ECO:0000256" key="1">
    <source>
        <dbReference type="ARBA" id="ARBA00005545"/>
    </source>
</evidence>
<keyword evidence="7" id="KW-0963">Cytoplasm</keyword>
<accession>A0ABN8IG29</accession>
<dbReference type="Pfam" id="PF03166">
    <property type="entry name" value="MH2"/>
    <property type="match status" value="1"/>
</dbReference>
<dbReference type="InterPro" id="IPR008984">
    <property type="entry name" value="SMAD_FHA_dom_sf"/>
</dbReference>
<dbReference type="SUPFAM" id="SSF56366">
    <property type="entry name" value="SMAD MH1 domain"/>
    <property type="match status" value="1"/>
</dbReference>
<evidence type="ECO:0000256" key="8">
    <source>
        <dbReference type="SAM" id="Coils"/>
    </source>
</evidence>
<dbReference type="CDD" id="cd10492">
    <property type="entry name" value="MH1_SMAD_4"/>
    <property type="match status" value="1"/>
</dbReference>
<keyword evidence="6 7" id="KW-0539">Nucleus</keyword>
<name>A0ABN8IG29_9NEOP</name>
<feature type="compositionally biased region" description="Polar residues" evidence="9">
    <location>
        <begin position="287"/>
        <end position="300"/>
    </location>
</feature>
<feature type="region of interest" description="Disordered" evidence="9">
    <location>
        <begin position="383"/>
        <end position="458"/>
    </location>
</feature>
<dbReference type="PROSITE" id="PS51075">
    <property type="entry name" value="MH1"/>
    <property type="match status" value="1"/>
</dbReference>
<dbReference type="PANTHER" id="PTHR13703">
    <property type="entry name" value="SMAD"/>
    <property type="match status" value="1"/>
</dbReference>
<evidence type="ECO:0000256" key="5">
    <source>
        <dbReference type="ARBA" id="ARBA00023163"/>
    </source>
</evidence>
<keyword evidence="8" id="KW-0175">Coiled coil</keyword>
<dbReference type="InterPro" id="IPR003619">
    <property type="entry name" value="MAD_homology1_Dwarfin-type"/>
</dbReference>
<dbReference type="Gene3D" id="3.90.520.10">
    <property type="entry name" value="SMAD MH1 domain"/>
    <property type="match status" value="1"/>
</dbReference>
<evidence type="ECO:0000256" key="7">
    <source>
        <dbReference type="RuleBase" id="RU361195"/>
    </source>
</evidence>
<keyword evidence="13" id="KW-1185">Reference proteome</keyword>
<dbReference type="PANTHER" id="PTHR13703:SF45">
    <property type="entry name" value="MOTHERS AGAINST DECAPENTAPLEGIC HOMOLOG"/>
    <property type="match status" value="1"/>
</dbReference>
<organism evidence="12 13">
    <name type="scientific">Iphiclides podalirius</name>
    <name type="common">scarce swallowtail</name>
    <dbReference type="NCBI Taxonomy" id="110791"/>
    <lineage>
        <taxon>Eukaryota</taxon>
        <taxon>Metazoa</taxon>
        <taxon>Ecdysozoa</taxon>
        <taxon>Arthropoda</taxon>
        <taxon>Hexapoda</taxon>
        <taxon>Insecta</taxon>
        <taxon>Pterygota</taxon>
        <taxon>Neoptera</taxon>
        <taxon>Endopterygota</taxon>
        <taxon>Lepidoptera</taxon>
        <taxon>Glossata</taxon>
        <taxon>Ditrysia</taxon>
        <taxon>Papilionoidea</taxon>
        <taxon>Papilionidae</taxon>
        <taxon>Papilioninae</taxon>
        <taxon>Iphiclides</taxon>
    </lineage>
</organism>
<protein>
    <recommendedName>
        <fullName evidence="7">Mothers against decapentaplegic homolog</fullName>
        <shortName evidence="7">MAD homolog</shortName>
        <shortName evidence="7">Mothers against DPP homolog</shortName>
    </recommendedName>
    <alternativeName>
        <fullName evidence="7">SMAD family member</fullName>
    </alternativeName>
</protein>
<evidence type="ECO:0000256" key="6">
    <source>
        <dbReference type="ARBA" id="ARBA00023242"/>
    </source>
</evidence>
<feature type="compositionally biased region" description="Polar residues" evidence="9">
    <location>
        <begin position="427"/>
        <end position="449"/>
    </location>
</feature>
<dbReference type="SUPFAM" id="SSF49879">
    <property type="entry name" value="SMAD/FHA domain"/>
    <property type="match status" value="1"/>
</dbReference>
<comment type="subcellular location">
    <subcellularLocation>
        <location evidence="7">Cytoplasm</location>
    </subcellularLocation>
    <subcellularLocation>
        <location evidence="7">Nucleus</location>
    </subcellularLocation>
</comment>
<feature type="non-terminal residue" evidence="12">
    <location>
        <position position="860"/>
    </location>
</feature>
<evidence type="ECO:0000313" key="13">
    <source>
        <dbReference type="Proteomes" id="UP000837857"/>
    </source>
</evidence>
<dbReference type="InterPro" id="IPR036578">
    <property type="entry name" value="SMAD_MH1_sf"/>
</dbReference>
<comment type="similarity">
    <text evidence="1 7">Belongs to the dwarfin/SMAD family.</text>
</comment>
<evidence type="ECO:0000256" key="3">
    <source>
        <dbReference type="ARBA" id="ARBA00022833"/>
    </source>
</evidence>
<feature type="compositionally biased region" description="Low complexity" evidence="9">
    <location>
        <begin position="397"/>
        <end position="417"/>
    </location>
</feature>
<dbReference type="Pfam" id="PF03165">
    <property type="entry name" value="MH1"/>
    <property type="match status" value="1"/>
</dbReference>
<dbReference type="InterPro" id="IPR017855">
    <property type="entry name" value="SMAD-like_dom_sf"/>
</dbReference>
<evidence type="ECO:0000259" key="11">
    <source>
        <dbReference type="PROSITE" id="PS51076"/>
    </source>
</evidence>
<dbReference type="InterPro" id="IPR001132">
    <property type="entry name" value="SMAD_dom_Dwarfin-type"/>
</dbReference>
<evidence type="ECO:0000256" key="2">
    <source>
        <dbReference type="ARBA" id="ARBA00022723"/>
    </source>
</evidence>
<feature type="compositionally biased region" description="Low complexity" evidence="9">
    <location>
        <begin position="228"/>
        <end position="274"/>
    </location>
</feature>
<sequence>MCHRQGGESEGFSKRAIESLVKKLKEKRDELDSLITAITTNGAHPSKCVTIQRTLDGRLQVAGRKGFPHVIYARIWRWPDLHKNELKHVKFCQFAFDLKCDSVCVNPYHYERVVSPGIDLSGLTLQSGPSRLVKDEYTAGLSGNGMDMDTGELVTIQHHATSPRHHHSTIPHHHQQFQTTNIIINQGQTPDGVANMFSPHGPRGPARPQLAQQLVHSPGAQPMMTNHQGQMQGAPQMGPGTPQMGPGTPQMGPGTPQMGPGTPQMGPGTPQMGTNVPQMASPRMASAPTQMSPGTPQMPSISQAMSIPSPQQMVMGQQRAIAPKLEPPDTMDARTMWLPKRMNHSMPVSMSPGGTTPLIDGTGGAFFANEQTVADTQMTQTMSGVTAGPAPAPPGGPSAQGAAPEPQQNGFAASASPGPQPSPLPHRTQNQHQQGTWTGNNTLTYTQSLAPPPAAPPVPVDAPPHHHHYYNGNPGGLLSSQPAPEYWCSVAYFELDTQVGETFKVPSSRPNVTVDGYVDPSGGNRFCLGALSNVHRTEQSERARLHIGKGVQLDLRGEGDVWLRCLSDHSVFVQSYYLDREAGRAPGDAVHKIYPSACIKGRIEHVASAQDLPLHLHQGQGRIEHVASAQDLPLRLHQGQGRLEHVAAQDLPLRLHQGQGRIEHVASAQDLPLRLHQGQGRIEHVASAQDLPLRLHQGQGRIEHVASAQDLPLRLHQGQGRIEHVASAQDLPLRLHQGQGRIEHVASAQDLPLRLHQGQGRIEHVASAQDLPLRLHQGQGRIEHSSHQLHSGASKTYKKNKNVTYPCVLAQVFDLRQCHRQMQTQAATAQAAAAAQAAAVAGHIQPAHPGMNKCTPPSSP</sequence>
<evidence type="ECO:0000313" key="12">
    <source>
        <dbReference type="EMBL" id="CAH2054316.1"/>
    </source>
</evidence>
<gene>
    <name evidence="12" type="ORF">IPOD504_LOCUS8576</name>
</gene>